<dbReference type="AlphaFoldDB" id="D4H6C2"/>
<dbReference type="PANTHER" id="PTHR43384">
    <property type="entry name" value="SEPTUM SITE-DETERMINING PROTEIN MIND HOMOLOG, CHLOROPLASTIC-RELATED"/>
    <property type="match status" value="1"/>
</dbReference>
<dbReference type="eggNOG" id="COG0455">
    <property type="taxonomic scope" value="Bacteria"/>
</dbReference>
<dbReference type="Gene3D" id="3.40.50.300">
    <property type="entry name" value="P-loop containing nucleotide triphosphate hydrolases"/>
    <property type="match status" value="1"/>
</dbReference>
<dbReference type="GO" id="GO:0005829">
    <property type="term" value="C:cytosol"/>
    <property type="evidence" value="ECO:0007669"/>
    <property type="project" value="TreeGrafter"/>
</dbReference>
<evidence type="ECO:0000313" key="4">
    <source>
        <dbReference type="EMBL" id="ADD69596.1"/>
    </source>
</evidence>
<evidence type="ECO:0000256" key="1">
    <source>
        <dbReference type="ARBA" id="ARBA00022741"/>
    </source>
</evidence>
<gene>
    <name evidence="4" type="ordered locus">Dacet_2846</name>
</gene>
<dbReference type="KEGG" id="dap:Dacet_2846"/>
<evidence type="ECO:0000313" key="5">
    <source>
        <dbReference type="Proteomes" id="UP000002012"/>
    </source>
</evidence>
<name>D4H6C2_DENA2</name>
<dbReference type="RefSeq" id="WP_013012083.1">
    <property type="nucleotide sequence ID" value="NC_013943.1"/>
</dbReference>
<evidence type="ECO:0000256" key="2">
    <source>
        <dbReference type="ARBA" id="ARBA00022840"/>
    </source>
</evidence>
<dbReference type="CDD" id="cd02038">
    <property type="entry name" value="FlhG-like"/>
    <property type="match status" value="1"/>
</dbReference>
<dbReference type="PIRSF" id="PIRSF003092">
    <property type="entry name" value="MinD"/>
    <property type="match status" value="1"/>
</dbReference>
<reference evidence="4 5" key="1">
    <citation type="journal article" date="2010" name="Stand. Genomic Sci.">
        <title>Complete genome sequence of Denitrovibrio acetiphilus type strain (N2460).</title>
        <authorList>
            <person name="Kiss H."/>
            <person name="Lang E."/>
            <person name="Lapidus A."/>
            <person name="Copeland A."/>
            <person name="Nolan M."/>
            <person name="Glavina Del Rio T."/>
            <person name="Chen F."/>
            <person name="Lucas S."/>
            <person name="Tice H."/>
            <person name="Cheng J.F."/>
            <person name="Han C."/>
            <person name="Goodwin L."/>
            <person name="Pitluck S."/>
            <person name="Liolios K."/>
            <person name="Pati A."/>
            <person name="Ivanova N."/>
            <person name="Mavromatis K."/>
            <person name="Chen A."/>
            <person name="Palaniappan K."/>
            <person name="Land M."/>
            <person name="Hauser L."/>
            <person name="Chang Y.J."/>
            <person name="Jeffries C.D."/>
            <person name="Detter J.C."/>
            <person name="Brettin T."/>
            <person name="Spring S."/>
            <person name="Rohde M."/>
            <person name="Goker M."/>
            <person name="Woyke T."/>
            <person name="Bristow J."/>
            <person name="Eisen J.A."/>
            <person name="Markowitz V."/>
            <person name="Hugenholtz P."/>
            <person name="Kyrpides N.C."/>
            <person name="Klenk H.P."/>
        </authorList>
    </citation>
    <scope>NUCLEOTIDE SEQUENCE [LARGE SCALE GENOMIC DNA]</scope>
    <source>
        <strain evidence="5">DSM 12809 / NBRC 114555 / N2460</strain>
    </source>
</reference>
<dbReference type="GO" id="GO:0016887">
    <property type="term" value="F:ATP hydrolysis activity"/>
    <property type="evidence" value="ECO:0007669"/>
    <property type="project" value="TreeGrafter"/>
</dbReference>
<dbReference type="STRING" id="522772.Dacet_2846"/>
<accession>D4H6C2</accession>
<sequence>MTDQAHSLRRKAWEQHRKATYISVSSGKGGVGKTNFAVNLACLLSQLGKKVLVFDADLGLANVDILLNISVSASIRKYLTGEVGLNDIIKKDNYGVDIIPASSGFVELSSLPDEEHEKLIDIFVLLDSQYDYILFDTGAGISENVIRFTSIADLVVVLTVPEPTAITDAYAFMKVVHFQYGIENIQFVLNRVDDVQGVKGIFESMKNVARKFLNVELEFLGYLREDKALIKSVKSQKPACILTPNCPYVKDLLAIARKITGQSNGTAGDEKKNFVSLLKGVFK</sequence>
<keyword evidence="1" id="KW-0547">Nucleotide-binding</keyword>
<dbReference type="PANTHER" id="PTHR43384:SF4">
    <property type="entry name" value="CELLULOSE BIOSYNTHESIS PROTEIN BCSQ-RELATED"/>
    <property type="match status" value="1"/>
</dbReference>
<keyword evidence="5" id="KW-1185">Reference proteome</keyword>
<dbReference type="GO" id="GO:0051782">
    <property type="term" value="P:negative regulation of cell division"/>
    <property type="evidence" value="ECO:0007669"/>
    <property type="project" value="TreeGrafter"/>
</dbReference>
<dbReference type="InterPro" id="IPR033875">
    <property type="entry name" value="FlhG"/>
</dbReference>
<dbReference type="OrthoDB" id="9816297at2"/>
<dbReference type="HOGENOM" id="CLU_037612_0_0_0"/>
<dbReference type="EMBL" id="CP001968">
    <property type="protein sequence ID" value="ADD69596.1"/>
    <property type="molecule type" value="Genomic_DNA"/>
</dbReference>
<dbReference type="Proteomes" id="UP000002012">
    <property type="component" value="Chromosome"/>
</dbReference>
<keyword evidence="2" id="KW-0067">ATP-binding</keyword>
<dbReference type="Pfam" id="PF13614">
    <property type="entry name" value="AAA_31"/>
    <property type="match status" value="1"/>
</dbReference>
<dbReference type="InterPro" id="IPR025501">
    <property type="entry name" value="MinD_FleN"/>
</dbReference>
<dbReference type="InterPro" id="IPR027417">
    <property type="entry name" value="P-loop_NTPase"/>
</dbReference>
<proteinExistence type="predicted"/>
<dbReference type="InterPro" id="IPR025669">
    <property type="entry name" value="AAA_dom"/>
</dbReference>
<evidence type="ECO:0000259" key="3">
    <source>
        <dbReference type="Pfam" id="PF13614"/>
    </source>
</evidence>
<dbReference type="GO" id="GO:0009898">
    <property type="term" value="C:cytoplasmic side of plasma membrane"/>
    <property type="evidence" value="ECO:0007669"/>
    <property type="project" value="TreeGrafter"/>
</dbReference>
<feature type="domain" description="AAA" evidence="3">
    <location>
        <begin position="21"/>
        <end position="177"/>
    </location>
</feature>
<dbReference type="FunCoup" id="D4H6C2">
    <property type="interactions" value="511"/>
</dbReference>
<dbReference type="GO" id="GO:0005524">
    <property type="term" value="F:ATP binding"/>
    <property type="evidence" value="ECO:0007669"/>
    <property type="project" value="UniProtKB-KW"/>
</dbReference>
<dbReference type="InParanoid" id="D4H6C2"/>
<organism evidence="4 5">
    <name type="scientific">Denitrovibrio acetiphilus (strain DSM 12809 / NBRC 114555 / N2460)</name>
    <dbReference type="NCBI Taxonomy" id="522772"/>
    <lineage>
        <taxon>Bacteria</taxon>
        <taxon>Pseudomonadati</taxon>
        <taxon>Deferribacterota</taxon>
        <taxon>Deferribacteres</taxon>
        <taxon>Deferribacterales</taxon>
        <taxon>Geovibrionaceae</taxon>
        <taxon>Denitrovibrio</taxon>
    </lineage>
</organism>
<dbReference type="SUPFAM" id="SSF52540">
    <property type="entry name" value="P-loop containing nucleoside triphosphate hydrolases"/>
    <property type="match status" value="1"/>
</dbReference>
<protein>
    <submittedName>
        <fullName evidence="4">Cobyrinic acid ac-diamide synthase</fullName>
    </submittedName>
</protein>
<dbReference type="InterPro" id="IPR050625">
    <property type="entry name" value="ParA/MinD_ATPase"/>
</dbReference>
<dbReference type="PaxDb" id="522772-Dacet_2846"/>